<dbReference type="Gene3D" id="1.20.5.320">
    <property type="entry name" value="6-Phosphogluconate Dehydrogenase, domain 3"/>
    <property type="match status" value="1"/>
</dbReference>
<evidence type="ECO:0000313" key="3">
    <source>
        <dbReference type="Proteomes" id="UP000294848"/>
    </source>
</evidence>
<proteinExistence type="predicted"/>
<accession>A0A4R6H5J2</accession>
<organism evidence="2 3">
    <name type="scientific">Sunxiuqinia elliptica</name>
    <dbReference type="NCBI Taxonomy" id="655355"/>
    <lineage>
        <taxon>Bacteria</taxon>
        <taxon>Pseudomonadati</taxon>
        <taxon>Bacteroidota</taxon>
        <taxon>Bacteroidia</taxon>
        <taxon>Marinilabiliales</taxon>
        <taxon>Prolixibacteraceae</taxon>
        <taxon>Sunxiuqinia</taxon>
    </lineage>
</organism>
<reference evidence="2 3" key="1">
    <citation type="submission" date="2019-03" db="EMBL/GenBank/DDBJ databases">
        <title>Freshwater and sediment microbial communities from various areas in North America, analyzing microbe dynamics in response to fracking.</title>
        <authorList>
            <person name="Lamendella R."/>
        </authorList>
    </citation>
    <scope>NUCLEOTIDE SEQUENCE [LARGE SCALE GENOMIC DNA]</scope>
    <source>
        <strain evidence="2 3">114D</strain>
    </source>
</reference>
<feature type="chain" id="PRO_5020312114" description="Collagen triple helix repeat-containing protein" evidence="1">
    <location>
        <begin position="25"/>
        <end position="318"/>
    </location>
</feature>
<feature type="signal peptide" evidence="1">
    <location>
        <begin position="1"/>
        <end position="24"/>
    </location>
</feature>
<sequence>MKMIHYCSMGLLCLLLLMASCEKGDDGLQGPPGEKGETGAQGIPGLDGKMLRHGNQPPSVSDGSEGDFYIDTENNDLYGPKTASGWGNPTSLTGIDGKDGSKILRGYGKPSASIGAIGDYYLSTSMVSLYGPKRSTGWGNGISLQGTKGDKGDPGTANVISTDWTAYKVASMNTKKVVIYAYIPRASISRLVANTDANSLYDLINNKNGTLLVYHRNEWDGLFSIPSLQYMGSWDVRSSLSWKLINTKDWENYIIIEVDYISGDEFVSAGMVFGTDKPEFRFVMIPQGAISASASTKFGDDLSGLSYSDAQSLFDFKE</sequence>
<keyword evidence="1" id="KW-0732">Signal</keyword>
<protein>
    <recommendedName>
        <fullName evidence="4">Collagen triple helix repeat-containing protein</fullName>
    </recommendedName>
</protein>
<dbReference type="RefSeq" id="WP_133465015.1">
    <property type="nucleotide sequence ID" value="NZ_SNWI01000004.1"/>
</dbReference>
<evidence type="ECO:0000256" key="1">
    <source>
        <dbReference type="SAM" id="SignalP"/>
    </source>
</evidence>
<evidence type="ECO:0008006" key="4">
    <source>
        <dbReference type="Google" id="ProtNLM"/>
    </source>
</evidence>
<dbReference type="OrthoDB" id="8457242at2"/>
<gene>
    <name evidence="2" type="ORF">DET52_104248</name>
</gene>
<dbReference type="AlphaFoldDB" id="A0A4R6H5J2"/>
<comment type="caution">
    <text evidence="2">The sequence shown here is derived from an EMBL/GenBank/DDBJ whole genome shotgun (WGS) entry which is preliminary data.</text>
</comment>
<evidence type="ECO:0000313" key="2">
    <source>
        <dbReference type="EMBL" id="TDO02781.1"/>
    </source>
</evidence>
<dbReference type="EMBL" id="SNWI01000004">
    <property type="protein sequence ID" value="TDO02781.1"/>
    <property type="molecule type" value="Genomic_DNA"/>
</dbReference>
<name>A0A4R6H5J2_9BACT</name>
<dbReference type="Proteomes" id="UP000294848">
    <property type="component" value="Unassembled WGS sequence"/>
</dbReference>
<dbReference type="PROSITE" id="PS51257">
    <property type="entry name" value="PROKAR_LIPOPROTEIN"/>
    <property type="match status" value="1"/>
</dbReference>